<dbReference type="RefSeq" id="WP_007120905.1">
    <property type="nucleotide sequence ID" value="NZ_ABID01000014.1"/>
</dbReference>
<comment type="caution">
    <text evidence="1">The sequence shown here is derived from an EMBL/GenBank/DDBJ whole genome shotgun (WGS) entry which is preliminary data.</text>
</comment>
<dbReference type="EMBL" id="ABID01000014">
    <property type="protein sequence ID" value="EDQ03521.1"/>
    <property type="molecule type" value="Genomic_DNA"/>
</dbReference>
<evidence type="ECO:0000313" key="2">
    <source>
        <dbReference type="Proteomes" id="UP000003257"/>
    </source>
</evidence>
<gene>
    <name evidence="1" type="ORF">OIHEL45_20071</name>
</gene>
<organism evidence="1 2">
    <name type="scientific">Sulfitobacter indolifex HEL-45</name>
    <dbReference type="NCBI Taxonomy" id="391624"/>
    <lineage>
        <taxon>Bacteria</taxon>
        <taxon>Pseudomonadati</taxon>
        <taxon>Pseudomonadota</taxon>
        <taxon>Alphaproteobacteria</taxon>
        <taxon>Rhodobacterales</taxon>
        <taxon>Roseobacteraceae</taxon>
        <taxon>Sulfitobacter</taxon>
    </lineage>
</organism>
<proteinExistence type="predicted"/>
<keyword evidence="2" id="KW-1185">Reference proteome</keyword>
<name>A0ABP2D8F2_9RHOB</name>
<accession>A0ABP2D8F2</accession>
<protein>
    <submittedName>
        <fullName evidence="1">Uncharacterized protein</fullName>
    </submittedName>
</protein>
<reference evidence="1 2" key="1">
    <citation type="submission" date="2007-11" db="EMBL/GenBank/DDBJ databases">
        <authorList>
            <person name="Wagner-Dobler I."/>
            <person name="Ferriera S."/>
            <person name="Johnson J."/>
            <person name="Kravitz S."/>
            <person name="Beeson K."/>
            <person name="Sutton G."/>
            <person name="Rogers Y.-H."/>
            <person name="Friedman R."/>
            <person name="Frazier M."/>
            <person name="Venter J.C."/>
        </authorList>
    </citation>
    <scope>NUCLEOTIDE SEQUENCE [LARGE SCALE GENOMIC DNA]</scope>
    <source>
        <strain evidence="1 2">HEL-45</strain>
    </source>
</reference>
<sequence length="600" mass="64317">MAYFWLGVSLFFALWWYPRASEAACAGERFLPNRVIALVDQREETSFETSRIARHLAGPLAQKGLFPLYVDVASPLPATFDRAPIAGVLSWFSSDVPAPQGVADWLAAKERECGRALPHVAIGELGGAPLWHQFGVDRARAAILHDGARDKIETARGWKSPEGLLEVPPGLVVAPVVPSGGVPIVRMSANDGAPRVLGFQRGIQTWLSDQLLADRAEGTRAVDLARVFCLILAQIPTPVPDLAMFQGRRIALSMLLAEGWQLRAPLSGGASLGIPVYAFARQIFEAEGAPVTFGWPEPSLQELSDEPGAAAAASALKKARHVHSLPLTKADGFLSFGSPVVLRLLSASQGGWGAFPLPDQVAVAPLIGPSGFGDPTGLYARATAVARSERPWPFAPDTLVVRAQDLLTESGRAAVIQVRALHTSKDRAAMSVVQYAELLKGAVSTQIEPLGSHVWRIANRGALHTVRFDRPGNLALDMGRSMGVLGSWRLGSALFIALDPAIETPVIALGPKHSFTDAALQAIELIEAGPKLERLHRDGCRTTALVEGTGQITVRAPLKPDIRLAQDRLPVFSSGPNLWQFMVPDHLATSRELTLMVGCP</sequence>
<dbReference type="Proteomes" id="UP000003257">
    <property type="component" value="Unassembled WGS sequence"/>
</dbReference>
<evidence type="ECO:0000313" key="1">
    <source>
        <dbReference type="EMBL" id="EDQ03521.1"/>
    </source>
</evidence>